<evidence type="ECO:0000313" key="1">
    <source>
        <dbReference type="EMBL" id="GBP13843.1"/>
    </source>
</evidence>
<comment type="caution">
    <text evidence="1">The sequence shown here is derived from an EMBL/GenBank/DDBJ whole genome shotgun (WGS) entry which is preliminary data.</text>
</comment>
<sequence length="99" mass="11439">MNISNFPMECHDVPTVKSKDVEESSVVQIFTTMYNNKKKYFCDTLLQKYFYESFRRYTRSVDVDLKHTRSRSATYGAGLWTDGADARNQLAGACRAHLL</sequence>
<accession>A0A4C1TH55</accession>
<gene>
    <name evidence="1" type="ORF">EVAR_8054_1</name>
</gene>
<dbReference type="EMBL" id="BGZK01000059">
    <property type="protein sequence ID" value="GBP13843.1"/>
    <property type="molecule type" value="Genomic_DNA"/>
</dbReference>
<name>A0A4C1TH55_EUMVA</name>
<keyword evidence="2" id="KW-1185">Reference proteome</keyword>
<evidence type="ECO:0000313" key="2">
    <source>
        <dbReference type="Proteomes" id="UP000299102"/>
    </source>
</evidence>
<organism evidence="1 2">
    <name type="scientific">Eumeta variegata</name>
    <name type="common">Bagworm moth</name>
    <name type="synonym">Eumeta japonica</name>
    <dbReference type="NCBI Taxonomy" id="151549"/>
    <lineage>
        <taxon>Eukaryota</taxon>
        <taxon>Metazoa</taxon>
        <taxon>Ecdysozoa</taxon>
        <taxon>Arthropoda</taxon>
        <taxon>Hexapoda</taxon>
        <taxon>Insecta</taxon>
        <taxon>Pterygota</taxon>
        <taxon>Neoptera</taxon>
        <taxon>Endopterygota</taxon>
        <taxon>Lepidoptera</taxon>
        <taxon>Glossata</taxon>
        <taxon>Ditrysia</taxon>
        <taxon>Tineoidea</taxon>
        <taxon>Psychidae</taxon>
        <taxon>Oiketicinae</taxon>
        <taxon>Eumeta</taxon>
    </lineage>
</organism>
<dbReference type="AlphaFoldDB" id="A0A4C1TH55"/>
<reference evidence="1 2" key="1">
    <citation type="journal article" date="2019" name="Commun. Biol.">
        <title>The bagworm genome reveals a unique fibroin gene that provides high tensile strength.</title>
        <authorList>
            <person name="Kono N."/>
            <person name="Nakamura H."/>
            <person name="Ohtoshi R."/>
            <person name="Tomita M."/>
            <person name="Numata K."/>
            <person name="Arakawa K."/>
        </authorList>
    </citation>
    <scope>NUCLEOTIDE SEQUENCE [LARGE SCALE GENOMIC DNA]</scope>
</reference>
<proteinExistence type="predicted"/>
<dbReference type="Proteomes" id="UP000299102">
    <property type="component" value="Unassembled WGS sequence"/>
</dbReference>
<protein>
    <submittedName>
        <fullName evidence="1">Uncharacterized protein</fullName>
    </submittedName>
</protein>